<dbReference type="InterPro" id="IPR011006">
    <property type="entry name" value="CheY-like_superfamily"/>
</dbReference>
<dbReference type="InterPro" id="IPR013655">
    <property type="entry name" value="PAS_fold_3"/>
</dbReference>
<dbReference type="SUPFAM" id="SSF52172">
    <property type="entry name" value="CheY-like"/>
    <property type="match status" value="1"/>
</dbReference>
<dbReference type="InterPro" id="IPR036097">
    <property type="entry name" value="HisK_dim/P_sf"/>
</dbReference>
<dbReference type="EC" id="2.7.13.3" evidence="2"/>
<dbReference type="CDD" id="cd00130">
    <property type="entry name" value="PAS"/>
    <property type="match status" value="1"/>
</dbReference>
<dbReference type="GO" id="GO:0000155">
    <property type="term" value="F:phosphorelay sensor kinase activity"/>
    <property type="evidence" value="ECO:0007669"/>
    <property type="project" value="InterPro"/>
</dbReference>
<dbReference type="Pfam" id="PF00072">
    <property type="entry name" value="Response_reg"/>
    <property type="match status" value="1"/>
</dbReference>
<dbReference type="SUPFAM" id="SSF55874">
    <property type="entry name" value="ATPase domain of HSP90 chaperone/DNA topoisomerase II/histidine kinase"/>
    <property type="match status" value="1"/>
</dbReference>
<dbReference type="InterPro" id="IPR003661">
    <property type="entry name" value="HisK_dim/P_dom"/>
</dbReference>
<dbReference type="PANTHER" id="PTHR43065">
    <property type="entry name" value="SENSOR HISTIDINE KINASE"/>
    <property type="match status" value="1"/>
</dbReference>
<feature type="modified residue" description="4-aspartylphosphate" evidence="4">
    <location>
        <position position="712"/>
    </location>
</feature>
<dbReference type="PROSITE" id="PS50112">
    <property type="entry name" value="PAS"/>
    <property type="match status" value="1"/>
</dbReference>
<dbReference type="PROSITE" id="PS50109">
    <property type="entry name" value="HIS_KIN"/>
    <property type="match status" value="1"/>
</dbReference>
<dbReference type="InterPro" id="IPR036890">
    <property type="entry name" value="HATPase_C_sf"/>
</dbReference>
<feature type="domain" description="Histidine kinase" evidence="5">
    <location>
        <begin position="427"/>
        <end position="641"/>
    </location>
</feature>
<evidence type="ECO:0000313" key="10">
    <source>
        <dbReference type="Proteomes" id="UP000238823"/>
    </source>
</evidence>
<dbReference type="InterPro" id="IPR000700">
    <property type="entry name" value="PAS-assoc_C"/>
</dbReference>
<evidence type="ECO:0000256" key="3">
    <source>
        <dbReference type="ARBA" id="ARBA00022553"/>
    </source>
</evidence>
<evidence type="ECO:0000256" key="2">
    <source>
        <dbReference type="ARBA" id="ARBA00012438"/>
    </source>
</evidence>
<dbReference type="Pfam" id="PF02518">
    <property type="entry name" value="HATPase_c"/>
    <property type="match status" value="1"/>
</dbReference>
<dbReference type="SMART" id="SM00387">
    <property type="entry name" value="HATPase_c"/>
    <property type="match status" value="1"/>
</dbReference>
<keyword evidence="3 4" id="KW-0597">Phosphoprotein</keyword>
<gene>
    <name evidence="9" type="ORF">ENSA7_10790</name>
</gene>
<sequence length="785" mass="86245">MDSNLSQEITRRMGVCPSFFGLARANETVSRHLWLHAQAAYLDNSLPALFKERLFVYLSRFCSVRYCLTRHAAFLMGRGFISGDAACPPMAGADVLELLRREPPSSEEIVRHSERLLSVSGRPMPWPPPQSELEDAIFGCCVAVFLHSAHAVFPNEALRHALSPQDYCSLVELLSFIRAAHFWTESFPGLTHEGDVQQLLSEQIEIAAWIDAHYSSQPNVLRHPSVLHTQLVTDLSSLRRLVLTVSRGDAAMSAEALLRTEALQASFNSLQAQVGAVRADANRLALMREPLEKLADSVEAYAWVHHAKTHQFSFVGSAYERIFGHAGNSHEDRSAWLDLVHPEDRHLAKASLEAGIAGAAFDVEYRVTSPARGLRWVSERGTPIHDDHGQLERVVGVVCDITDRRRQESQHLQRAQKMHSVGTLAARVAHDFNNLLMVITGNSEMLADHLDPDSPAIEYLGSIGRAAERAAEHVDRLLAFARKGDESTREVDLNGEIEELRHVFQHLVGNSVELEVRCDEAISAIECIPTDVQQILLNLVVNAKDAVAGSGRITIETRVADAEDHGAPWVQLLVSDTGCGMSPEVMSRIFEPFFTTKDSGQGSGLGLATIYRIVEDLGGRTSVESELGRGTTVTLSLPGCTRQSKQEGTLPPLDRASGTETVLLCDDDVMVRKVLSQVLRASGYVVLEAIDGLEALDVARQHADSIDMVITDVKMPRLDGHGLTDALGAEGFDVPVILLTGYGDAPRAARPGLHCVELAKPISRHQLLLNMRACFEAHARNRISR</sequence>
<dbReference type="EMBL" id="PVNL01000030">
    <property type="protein sequence ID" value="PRQ09089.1"/>
    <property type="molecule type" value="Genomic_DNA"/>
</dbReference>
<dbReference type="InterPro" id="IPR000014">
    <property type="entry name" value="PAS"/>
</dbReference>
<dbReference type="Proteomes" id="UP000238823">
    <property type="component" value="Unassembled WGS sequence"/>
</dbReference>
<evidence type="ECO:0000313" key="9">
    <source>
        <dbReference type="EMBL" id="PRQ09089.1"/>
    </source>
</evidence>
<dbReference type="PROSITE" id="PS50110">
    <property type="entry name" value="RESPONSE_REGULATORY"/>
    <property type="match status" value="1"/>
</dbReference>
<name>A0A2S9YVL4_9BACT</name>
<dbReference type="SMART" id="SM00448">
    <property type="entry name" value="REC"/>
    <property type="match status" value="1"/>
</dbReference>
<dbReference type="InterPro" id="IPR003594">
    <property type="entry name" value="HATPase_dom"/>
</dbReference>
<organism evidence="9 10">
    <name type="scientific">Enhygromyxa salina</name>
    <dbReference type="NCBI Taxonomy" id="215803"/>
    <lineage>
        <taxon>Bacteria</taxon>
        <taxon>Pseudomonadati</taxon>
        <taxon>Myxococcota</taxon>
        <taxon>Polyangia</taxon>
        <taxon>Nannocystales</taxon>
        <taxon>Nannocystaceae</taxon>
        <taxon>Enhygromyxa</taxon>
    </lineage>
</organism>
<dbReference type="Gene3D" id="3.30.450.20">
    <property type="entry name" value="PAS domain"/>
    <property type="match status" value="1"/>
</dbReference>
<dbReference type="SUPFAM" id="SSF55785">
    <property type="entry name" value="PYP-like sensor domain (PAS domain)"/>
    <property type="match status" value="1"/>
</dbReference>
<dbReference type="SMART" id="SM00388">
    <property type="entry name" value="HisKA"/>
    <property type="match status" value="1"/>
</dbReference>
<feature type="domain" description="PAC" evidence="8">
    <location>
        <begin position="361"/>
        <end position="413"/>
    </location>
</feature>
<accession>A0A2S9YVL4</accession>
<dbReference type="Gene3D" id="3.30.565.10">
    <property type="entry name" value="Histidine kinase-like ATPase, C-terminal domain"/>
    <property type="match status" value="1"/>
</dbReference>
<dbReference type="SUPFAM" id="SSF69118">
    <property type="entry name" value="AhpD-like"/>
    <property type="match status" value="1"/>
</dbReference>
<evidence type="ECO:0000259" key="6">
    <source>
        <dbReference type="PROSITE" id="PS50110"/>
    </source>
</evidence>
<evidence type="ECO:0000256" key="4">
    <source>
        <dbReference type="PROSITE-ProRule" id="PRU00169"/>
    </source>
</evidence>
<dbReference type="PROSITE" id="PS50113">
    <property type="entry name" value="PAC"/>
    <property type="match status" value="1"/>
</dbReference>
<feature type="domain" description="PAS" evidence="7">
    <location>
        <begin position="287"/>
        <end position="359"/>
    </location>
</feature>
<dbReference type="Gene3D" id="3.40.50.2300">
    <property type="match status" value="1"/>
</dbReference>
<dbReference type="PANTHER" id="PTHR43065:SF42">
    <property type="entry name" value="TWO-COMPONENT SENSOR PPRA"/>
    <property type="match status" value="1"/>
</dbReference>
<evidence type="ECO:0000256" key="1">
    <source>
        <dbReference type="ARBA" id="ARBA00000085"/>
    </source>
</evidence>
<dbReference type="InterPro" id="IPR035965">
    <property type="entry name" value="PAS-like_dom_sf"/>
</dbReference>
<dbReference type="InterPro" id="IPR001610">
    <property type="entry name" value="PAC"/>
</dbReference>
<dbReference type="NCBIfam" id="TIGR00229">
    <property type="entry name" value="sensory_box"/>
    <property type="match status" value="1"/>
</dbReference>
<proteinExistence type="predicted"/>
<evidence type="ECO:0000259" key="8">
    <source>
        <dbReference type="PROSITE" id="PS50113"/>
    </source>
</evidence>
<comment type="catalytic activity">
    <reaction evidence="1">
        <text>ATP + protein L-histidine = ADP + protein N-phospho-L-histidine.</text>
        <dbReference type="EC" id="2.7.13.3"/>
    </reaction>
</comment>
<dbReference type="Gene3D" id="1.10.287.130">
    <property type="match status" value="1"/>
</dbReference>
<dbReference type="Pfam" id="PF08447">
    <property type="entry name" value="PAS_3"/>
    <property type="match status" value="1"/>
</dbReference>
<dbReference type="SMART" id="SM00086">
    <property type="entry name" value="PAC"/>
    <property type="match status" value="1"/>
</dbReference>
<dbReference type="InterPro" id="IPR005467">
    <property type="entry name" value="His_kinase_dom"/>
</dbReference>
<dbReference type="PRINTS" id="PR00344">
    <property type="entry name" value="BCTRLSENSOR"/>
</dbReference>
<evidence type="ECO:0000259" key="7">
    <source>
        <dbReference type="PROSITE" id="PS50112"/>
    </source>
</evidence>
<protein>
    <recommendedName>
        <fullName evidence="2">histidine kinase</fullName>
        <ecNumber evidence="2">2.7.13.3</ecNumber>
    </recommendedName>
</protein>
<feature type="domain" description="Response regulatory" evidence="6">
    <location>
        <begin position="661"/>
        <end position="775"/>
    </location>
</feature>
<comment type="caution">
    <text evidence="9">The sequence shown here is derived from an EMBL/GenBank/DDBJ whole genome shotgun (WGS) entry which is preliminary data.</text>
</comment>
<dbReference type="InterPro" id="IPR029032">
    <property type="entry name" value="AhpD-like"/>
</dbReference>
<dbReference type="SUPFAM" id="SSF47384">
    <property type="entry name" value="Homodimeric domain of signal transducing histidine kinase"/>
    <property type="match status" value="1"/>
</dbReference>
<dbReference type="RefSeq" id="WP_181233211.1">
    <property type="nucleotide sequence ID" value="NZ_PVNL01000030.1"/>
</dbReference>
<dbReference type="InterPro" id="IPR004358">
    <property type="entry name" value="Sig_transdc_His_kin-like_C"/>
</dbReference>
<dbReference type="AlphaFoldDB" id="A0A2S9YVL4"/>
<dbReference type="CDD" id="cd00082">
    <property type="entry name" value="HisKA"/>
    <property type="match status" value="1"/>
</dbReference>
<dbReference type="Pfam" id="PF00512">
    <property type="entry name" value="HisKA"/>
    <property type="match status" value="1"/>
</dbReference>
<reference evidence="9 10" key="1">
    <citation type="submission" date="2018-03" db="EMBL/GenBank/DDBJ databases">
        <title>Draft Genome Sequences of the Obligatory Marine Myxobacteria Enhygromyxa salina SWB007.</title>
        <authorList>
            <person name="Poehlein A."/>
            <person name="Moghaddam J.A."/>
            <person name="Harms H."/>
            <person name="Alanjari M."/>
            <person name="Koenig G.M."/>
            <person name="Daniel R."/>
            <person name="Schaeberle T.F."/>
        </authorList>
    </citation>
    <scope>NUCLEOTIDE SEQUENCE [LARGE SCALE GENOMIC DNA]</scope>
    <source>
        <strain evidence="9 10">SWB007</strain>
    </source>
</reference>
<dbReference type="InterPro" id="IPR001789">
    <property type="entry name" value="Sig_transdc_resp-reg_receiver"/>
</dbReference>
<evidence type="ECO:0000259" key="5">
    <source>
        <dbReference type="PROSITE" id="PS50109"/>
    </source>
</evidence>